<dbReference type="InterPro" id="IPR009008">
    <property type="entry name" value="Val/Leu/Ile-tRNA-synth_edit"/>
</dbReference>
<dbReference type="Pfam" id="PF08264">
    <property type="entry name" value="Anticodon_1"/>
    <property type="match status" value="1"/>
</dbReference>
<evidence type="ECO:0000256" key="4">
    <source>
        <dbReference type="ARBA" id="ARBA00022723"/>
    </source>
</evidence>
<dbReference type="InterPro" id="IPR010663">
    <property type="entry name" value="Znf_FPG/IleRS"/>
</dbReference>
<evidence type="ECO:0000256" key="3">
    <source>
        <dbReference type="ARBA" id="ARBA00022598"/>
    </source>
</evidence>
<keyword evidence="7 12" id="KW-0067">ATP-binding</keyword>
<dbReference type="GO" id="GO:0000049">
    <property type="term" value="F:tRNA binding"/>
    <property type="evidence" value="ECO:0007669"/>
    <property type="project" value="InterPro"/>
</dbReference>
<dbReference type="Gene3D" id="3.40.50.620">
    <property type="entry name" value="HUPs"/>
    <property type="match status" value="2"/>
</dbReference>
<comment type="subunit">
    <text evidence="12">Monomer.</text>
</comment>
<feature type="binding site" evidence="12">
    <location>
        <position position="1039"/>
    </location>
    <ligand>
        <name>Zn(2+)</name>
        <dbReference type="ChEBI" id="CHEBI:29105"/>
    </ligand>
</feature>
<evidence type="ECO:0000259" key="15">
    <source>
        <dbReference type="Pfam" id="PF06827"/>
    </source>
</evidence>
<comment type="cofactor">
    <cofactor evidence="12">
        <name>Zn(2+)</name>
        <dbReference type="ChEBI" id="CHEBI:29105"/>
    </cofactor>
    <text evidence="12">Binds 1 zinc ion per subunit.</text>
</comment>
<feature type="binding site" evidence="12">
    <location>
        <position position="1056"/>
    </location>
    <ligand>
        <name>Zn(2+)</name>
        <dbReference type="ChEBI" id="CHEBI:29105"/>
    </ligand>
</feature>
<dbReference type="SUPFAM" id="SSF50677">
    <property type="entry name" value="ValRS/IleRS/LeuRS editing domain"/>
    <property type="match status" value="2"/>
</dbReference>
<dbReference type="Gene3D" id="3.90.740.10">
    <property type="entry name" value="Valyl/Leucyl/Isoleucyl-tRNA synthetase, editing domain"/>
    <property type="match status" value="1"/>
</dbReference>
<evidence type="ECO:0000313" key="17">
    <source>
        <dbReference type="EMBL" id="WOE75599.1"/>
    </source>
</evidence>
<keyword evidence="9 12" id="KW-0030">Aminoacyl-tRNA synthetase</keyword>
<feature type="binding site" evidence="12">
    <location>
        <position position="1059"/>
    </location>
    <ligand>
        <name>Zn(2+)</name>
        <dbReference type="ChEBI" id="CHEBI:29105"/>
    </ligand>
</feature>
<dbReference type="Gene3D" id="1.10.10.830">
    <property type="entry name" value="Ile-tRNA synthetase CP2 domain-like"/>
    <property type="match status" value="1"/>
</dbReference>
<dbReference type="InterPro" id="IPR023585">
    <property type="entry name" value="Ile-tRNA-ligase_type1"/>
</dbReference>
<dbReference type="Proteomes" id="UP001302429">
    <property type="component" value="Chromosome"/>
</dbReference>
<dbReference type="EMBL" id="CP136594">
    <property type="protein sequence ID" value="WOE75599.1"/>
    <property type="molecule type" value="Genomic_DNA"/>
</dbReference>
<feature type="binding site" evidence="12">
    <location>
        <position position="720"/>
    </location>
    <ligand>
        <name>L-isoleucyl-5'-AMP</name>
        <dbReference type="ChEBI" id="CHEBI:178002"/>
    </ligand>
</feature>
<dbReference type="GO" id="GO:0004822">
    <property type="term" value="F:isoleucine-tRNA ligase activity"/>
    <property type="evidence" value="ECO:0007669"/>
    <property type="project" value="UniProtKB-UniRule"/>
</dbReference>
<feature type="domain" description="Methionyl/Valyl/Leucyl/Isoleucyl-tRNA synthetase anticodon-binding" evidence="16">
    <location>
        <begin position="843"/>
        <end position="1001"/>
    </location>
</feature>
<evidence type="ECO:0000259" key="16">
    <source>
        <dbReference type="Pfam" id="PF08264"/>
    </source>
</evidence>
<dbReference type="Pfam" id="PF06827">
    <property type="entry name" value="zf-FPG_IleRS"/>
    <property type="match status" value="1"/>
</dbReference>
<dbReference type="GO" id="GO:0005524">
    <property type="term" value="F:ATP binding"/>
    <property type="evidence" value="ECO:0007669"/>
    <property type="project" value="UniProtKB-UniRule"/>
</dbReference>
<evidence type="ECO:0000256" key="8">
    <source>
        <dbReference type="ARBA" id="ARBA00022917"/>
    </source>
</evidence>
<dbReference type="InterPro" id="IPR033708">
    <property type="entry name" value="Anticodon_Ile_BEm"/>
</dbReference>
<evidence type="ECO:0000256" key="5">
    <source>
        <dbReference type="ARBA" id="ARBA00022741"/>
    </source>
</evidence>
<dbReference type="InterPro" id="IPR001412">
    <property type="entry name" value="aa-tRNA-synth_I_CS"/>
</dbReference>
<feature type="domain" description="Aminoacyl-tRNA synthetase class Ia" evidence="14">
    <location>
        <begin position="36"/>
        <end position="798"/>
    </location>
</feature>
<dbReference type="Pfam" id="PF00133">
    <property type="entry name" value="tRNA-synt_1"/>
    <property type="match status" value="1"/>
</dbReference>
<evidence type="ECO:0000259" key="14">
    <source>
        <dbReference type="Pfam" id="PF00133"/>
    </source>
</evidence>
<dbReference type="InterPro" id="IPR009080">
    <property type="entry name" value="tRNAsynth_Ia_anticodon-bd"/>
</dbReference>
<dbReference type="PROSITE" id="PS00178">
    <property type="entry name" value="AA_TRNA_LIGASE_I"/>
    <property type="match status" value="1"/>
</dbReference>
<comment type="domain">
    <text evidence="12">IleRS has two distinct active sites: one for aminoacylation and one for editing. The misactivated valine is translocated from the active site to the editing site, which sterically excludes the correctly activated isoleucine. The single editing site contains two valyl binding pockets, one specific for each substrate (Val-AMP or Val-tRNA(Ile)).</text>
</comment>
<dbReference type="InterPro" id="IPR002300">
    <property type="entry name" value="aa-tRNA-synth_Ia"/>
</dbReference>
<evidence type="ECO:0000256" key="9">
    <source>
        <dbReference type="ARBA" id="ARBA00023146"/>
    </source>
</evidence>
<dbReference type="InterPro" id="IPR014729">
    <property type="entry name" value="Rossmann-like_a/b/a_fold"/>
</dbReference>
<dbReference type="Gene3D" id="1.10.730.20">
    <property type="match status" value="1"/>
</dbReference>
<dbReference type="InterPro" id="IPR002301">
    <property type="entry name" value="Ile-tRNA-ligase"/>
</dbReference>
<feature type="short sequence motif" description="'HIGH' region" evidence="12">
    <location>
        <begin position="66"/>
        <end position="76"/>
    </location>
</feature>
<evidence type="ECO:0000256" key="6">
    <source>
        <dbReference type="ARBA" id="ARBA00022833"/>
    </source>
</evidence>
<evidence type="ECO:0000256" key="12">
    <source>
        <dbReference type="HAMAP-Rule" id="MF_02002"/>
    </source>
</evidence>
<dbReference type="PANTHER" id="PTHR42765">
    <property type="entry name" value="SOLEUCYL-TRNA SYNTHETASE"/>
    <property type="match status" value="1"/>
</dbReference>
<feature type="binding site" evidence="12">
    <location>
        <position position="764"/>
    </location>
    <ligand>
        <name>ATP</name>
        <dbReference type="ChEBI" id="CHEBI:30616"/>
    </ligand>
</feature>
<dbReference type="GO" id="GO:0008270">
    <property type="term" value="F:zinc ion binding"/>
    <property type="evidence" value="ECO:0007669"/>
    <property type="project" value="UniProtKB-UniRule"/>
</dbReference>
<keyword evidence="5 12" id="KW-0547">Nucleotide-binding</keyword>
<feature type="compositionally biased region" description="Basic and acidic residues" evidence="13">
    <location>
        <begin position="380"/>
        <end position="391"/>
    </location>
</feature>
<dbReference type="EC" id="6.1.1.5" evidence="12"/>
<dbReference type="PRINTS" id="PR00984">
    <property type="entry name" value="TRNASYNTHILE"/>
</dbReference>
<dbReference type="AlphaFoldDB" id="A0AA97F722"/>
<comment type="catalytic activity">
    <reaction evidence="11 12">
        <text>tRNA(Ile) + L-isoleucine + ATP = L-isoleucyl-tRNA(Ile) + AMP + diphosphate</text>
        <dbReference type="Rhea" id="RHEA:11060"/>
        <dbReference type="Rhea" id="RHEA-COMP:9666"/>
        <dbReference type="Rhea" id="RHEA-COMP:9695"/>
        <dbReference type="ChEBI" id="CHEBI:30616"/>
        <dbReference type="ChEBI" id="CHEBI:33019"/>
        <dbReference type="ChEBI" id="CHEBI:58045"/>
        <dbReference type="ChEBI" id="CHEBI:78442"/>
        <dbReference type="ChEBI" id="CHEBI:78528"/>
        <dbReference type="ChEBI" id="CHEBI:456215"/>
        <dbReference type="EC" id="6.1.1.5"/>
    </reaction>
</comment>
<gene>
    <name evidence="12" type="primary">ileS</name>
    <name evidence="17" type="ORF">RB602_02485</name>
</gene>
<dbReference type="GO" id="GO:0006428">
    <property type="term" value="P:isoleucyl-tRNA aminoacylation"/>
    <property type="evidence" value="ECO:0007669"/>
    <property type="project" value="UniProtKB-UniRule"/>
</dbReference>
<feature type="binding site" evidence="12">
    <location>
        <position position="1042"/>
    </location>
    <ligand>
        <name>Zn(2+)</name>
        <dbReference type="ChEBI" id="CHEBI:29105"/>
    </ligand>
</feature>
<keyword evidence="4 12" id="KW-0479">Metal-binding</keyword>
<protein>
    <recommendedName>
        <fullName evidence="12">Isoleucine--tRNA ligase</fullName>
        <ecNumber evidence="12">6.1.1.5</ecNumber>
    </recommendedName>
    <alternativeName>
        <fullName evidence="12">Isoleucyl-tRNA synthetase</fullName>
        <shortName evidence="12">IleRS</shortName>
    </alternativeName>
</protein>
<feature type="short sequence motif" description="'KMSKS' region" evidence="12">
    <location>
        <begin position="761"/>
        <end position="765"/>
    </location>
</feature>
<keyword evidence="6 12" id="KW-0862">Zinc</keyword>
<dbReference type="CDD" id="cd07960">
    <property type="entry name" value="Anticodon_Ia_Ile_BEm"/>
    <property type="match status" value="1"/>
</dbReference>
<feature type="region of interest" description="Disordered" evidence="13">
    <location>
        <begin position="380"/>
        <end position="423"/>
    </location>
</feature>
<dbReference type="RefSeq" id="WP_317082648.1">
    <property type="nucleotide sequence ID" value="NZ_CP136594.1"/>
</dbReference>
<keyword evidence="8 12" id="KW-0648">Protein biosynthesis</keyword>
<comment type="function">
    <text evidence="10 12">Catalyzes the attachment of isoleucine to tRNA(Ile). As IleRS can inadvertently accommodate and process structurally similar amino acids such as valine, to avoid such errors it has two additional distinct tRNA(Ile)-dependent editing activities. One activity is designated as 'pretransfer' editing and involves the hydrolysis of activated Val-AMP. The other activity is designated 'posttransfer' editing and involves deacylation of mischarged Val-tRNA(Ile).</text>
</comment>
<dbReference type="HAMAP" id="MF_02002">
    <property type="entry name" value="Ile_tRNA_synth_type1"/>
    <property type="match status" value="1"/>
</dbReference>
<keyword evidence="18" id="KW-1185">Reference proteome</keyword>
<evidence type="ECO:0000256" key="11">
    <source>
        <dbReference type="ARBA" id="ARBA00048359"/>
    </source>
</evidence>
<name>A0AA97F722_9SPHN</name>
<evidence type="ECO:0000256" key="1">
    <source>
        <dbReference type="ARBA" id="ARBA00006887"/>
    </source>
</evidence>
<organism evidence="17 18">
    <name type="scientific">Alterisphingorhabdus coralli</name>
    <dbReference type="NCBI Taxonomy" id="3071408"/>
    <lineage>
        <taxon>Bacteria</taxon>
        <taxon>Pseudomonadati</taxon>
        <taxon>Pseudomonadota</taxon>
        <taxon>Alphaproteobacteria</taxon>
        <taxon>Sphingomonadales</taxon>
        <taxon>Sphingomonadaceae</taxon>
        <taxon>Alterisphingorhabdus (ex Yan et al. 2024)</taxon>
    </lineage>
</organism>
<proteinExistence type="inferred from homology"/>
<accession>A0AA97F722</accession>
<evidence type="ECO:0000256" key="7">
    <source>
        <dbReference type="ARBA" id="ARBA00022840"/>
    </source>
</evidence>
<dbReference type="FunFam" id="3.40.50.620:FF:000042">
    <property type="entry name" value="Isoleucine--tRNA ligase"/>
    <property type="match status" value="1"/>
</dbReference>
<dbReference type="PANTHER" id="PTHR42765:SF1">
    <property type="entry name" value="ISOLEUCINE--TRNA LIGASE, MITOCHONDRIAL"/>
    <property type="match status" value="1"/>
</dbReference>
<reference evidence="17 18" key="1">
    <citation type="submission" date="2023-10" db="EMBL/GenBank/DDBJ databases">
        <title>Complete genome sequence of a Sphingomonadaceae bacterium.</title>
        <authorList>
            <person name="Yan C."/>
        </authorList>
    </citation>
    <scope>NUCLEOTIDE SEQUENCE [LARGE SCALE GENOMIC DNA]</scope>
    <source>
        <strain evidence="17 18">SCSIO 66989</strain>
    </source>
</reference>
<comment type="subcellular location">
    <subcellularLocation>
        <location evidence="12">Cytoplasm</location>
    </subcellularLocation>
</comment>
<sequence length="1065" mass="119319">MTDSNAPEKPDYKDTVFLPKTPFPMKAGLANKEPGILDRWRDEKLYETLRERRKGRETFILHDGPPYANGDIHIGHSLNKILKDLVVRTQSLLGKDAPYVPGWDCHGLPIEWKIEEQYRKKKRNKDEVPASEFRAECRDYADKWVNVQRGQFQRLGVMGRWDQPYLTMDYAAEAEIVAELLKFAESGQLYRGAKPVMWSPVEKTALAEAEVEYEDITSTQIDVAFEIVEAPNCPEIQELIDKGEKVHAAIWTTTPWTIPVNQALAYGEEVDYCLYQINLDVGRGAGGHSDATSVLQALAETPIAQGRRLLIASALAESVSKRLERMAAVLLPPGLKEADLTVELSPVSLGGTYDIKGSQLAGAIAQHPMADHFSSPLAGEERDLARNEPSRSGEGSAARSDESFGAQTRADPSPQPSPARGEGALVDFFTKPRPFLPGDFVTTDAGTGLVHMAPDHGEDDFDLCKSHGINPVFAVDSDGQYREDWAWLPRSGSVINKKFVAVDGPICNDLREAGALLSASDDFAHSYPHSWRSKAKIIYRCTPQWFVPMDSDLTHLPAKSLQEKGWEDEGGAVDMNDETLCASPTLREVALDEIRNKIRFVPERGQRRLESMVEGRPDWVLSRQRAWGVPIALYVNRKSGEYLNDPAVNERIIAAFRQGGADAWFEADHQALLGNSYDLADYEVITDILDVWFDSGSTHAFVLESERWPELDSPADLYLEGSDQHRGWFQSSLLESGGTRGRAPYKALLTHGMTLDKNGKKMSKSLGNTLDPQKVINVQGADILRLWAASVDFTEDHRIGDEILKTVSDSYRKLRNTFRYMLGGLSDFDEAEKMPVADMPELERYMLHRLAALDAELKQAVNDFAFGKYVRALSDFANEDLSAFFFDIRKDCLYCDVNPETGTQTDKRRAYRTVLDVMFHAMTRYIAPVLCFTAEEVWQTRYPDADSVHLLEWPEVDARWADNDLAAKWDRLRDQREAVTEAIEPLRQEKTIRSSLEAEIVFPHEDLAVSPEDFAEICIIAGVADGKELSVTKTTNHKCGRCWRLIPDVAFDGGLCDRCSSVLNG</sequence>
<dbReference type="GO" id="GO:0002161">
    <property type="term" value="F:aminoacyl-tRNA deacylase activity"/>
    <property type="evidence" value="ECO:0007669"/>
    <property type="project" value="InterPro"/>
</dbReference>
<evidence type="ECO:0000256" key="10">
    <source>
        <dbReference type="ARBA" id="ARBA00025217"/>
    </source>
</evidence>
<feature type="domain" description="Zinc finger FPG/IleRS-type" evidence="15">
    <location>
        <begin position="1037"/>
        <end position="1062"/>
    </location>
</feature>
<dbReference type="SUPFAM" id="SSF47323">
    <property type="entry name" value="Anticodon-binding domain of a subclass of class I aminoacyl-tRNA synthetases"/>
    <property type="match status" value="1"/>
</dbReference>
<dbReference type="KEGG" id="acoa:RB602_02485"/>
<evidence type="ECO:0000256" key="13">
    <source>
        <dbReference type="SAM" id="MobiDB-lite"/>
    </source>
</evidence>
<dbReference type="InterPro" id="IPR013155">
    <property type="entry name" value="M/V/L/I-tRNA-synth_anticd-bd"/>
</dbReference>
<comment type="similarity">
    <text evidence="1 12">Belongs to the class-I aminoacyl-tRNA synthetase family. IleS type 1 subfamily.</text>
</comment>
<keyword evidence="2 12" id="KW-0963">Cytoplasm</keyword>
<dbReference type="InterPro" id="IPR050081">
    <property type="entry name" value="Ile-tRNA_ligase"/>
</dbReference>
<evidence type="ECO:0000256" key="2">
    <source>
        <dbReference type="ARBA" id="ARBA00022490"/>
    </source>
</evidence>
<keyword evidence="3 12" id="KW-0436">Ligase</keyword>
<dbReference type="GO" id="GO:0005829">
    <property type="term" value="C:cytosol"/>
    <property type="evidence" value="ECO:0007669"/>
    <property type="project" value="TreeGrafter"/>
</dbReference>
<evidence type="ECO:0000313" key="18">
    <source>
        <dbReference type="Proteomes" id="UP001302429"/>
    </source>
</evidence>
<dbReference type="SUPFAM" id="SSF52374">
    <property type="entry name" value="Nucleotidylyl transferase"/>
    <property type="match status" value="1"/>
</dbReference>